<dbReference type="Gene3D" id="3.40.30.10">
    <property type="entry name" value="Glutaredoxin"/>
    <property type="match status" value="14"/>
</dbReference>
<dbReference type="SUPFAM" id="SSF52058">
    <property type="entry name" value="L domain-like"/>
    <property type="match status" value="1"/>
</dbReference>
<sequence>MHYSRLKFLTFLVSTFFVLSSYPDTVECANKKGSQNNAASAPPPPPLEPEAVIEEVNAKQLEKLLNDKDYVAVFWYARSCVTCDKVLAELEKIDDDTDSFGVDFVKINDKRLAKQYGIKNFPALTYFREKEPIIYDGDLMDEEGVLDFLTSLEAMDLPDRIEEVNAKILLKIIEDTDFVAVLFYKPQCRKCAKALQELENIDDEADQLGIGFVKIHDEALAEEYNLGGLPALVYYRHQTPIIYEGELQREEDVLEWLVQNKSTGDEDDVIEDVTPKTLATLISNIDNLVVLFYDHGNDDSMTVLEELEQIDDDCDKHGIQFVKIDDAKTAEEFGIDTIPAIVYFEKQIPNIYDGDLMDEEQILQWLISQLEHDEIEDVTDEMLDKMVKEGRVLAVLFYDNNDEKSERVLEELENIDDECDQLGVTFVKIDNPEEALEYGITKVPKLIYFEKGIPTIYEGNLEDEEKLLKWLEEQTNSDQIEDITDEMLDLIIEKMPHVAVLFYDKDQKKSQKILSELENIDDECDANDIAFVKIDDDTEAKEWGIDDIPAMVLFERGIPHVYDGDLMKEDELLGWLVHQKRYSEIPEVTDEMKDKLVENTEHLAIIFYDKDDKQDIRILNELENIDDELEKEGIVIVRIDNAAEAREYGLDHLPSLIYYENKIPALYEGDLMNEDEVLEWLILQKKTATIEEVTDEILTNLINDHEYVVVFFTGACEPGEKCDRTLVALETIDDELDETGIIFVTTEDTAVAKKYNIKTYPQLVFFRNRDPLIFTGDLEDEDEVLAWITDEETLEIPGRIEEVNAKMLDKILAENEHVVVFFYNEGDKKSQKILNELENIDDECEEKNIDFIKTSDDDIEKEYDLPGLPALAFYRHKFRTIYHDDNKCDSCSAILEELENIDDDTDKHGIQFVKSNDVKLAHEIGIFAFPALVYYETGVPIMYDGNLKNENRVLQWLINQKNDDCFYVGLGHDGRAAKREYKPFQCCPTKLEKSTKVPKLTAQKIGFSDNDDDYHTKKRAGGNFKFNSPETKTPTPDHTATKKPSVHKPNASKHRKPIIKKDSDEDDDKDGDNDDDDDDDDDDKSMDKSSESDDDEVPLVKVSYAKRKVPVKKSSQQEDFKPTKKAKSSLPDAATATTTPKKAHTKEKKDEKFNIKSGNIGDSGAVFKWILEQKADESIQLIDRETLNDYINTKDFLAVIFYKEDDPDAPRVLRHIELIDDEASEYGIYIVKMHDKLMAKKYGYRNPPGITYFRKGKYINYDGDIDDEEEVLDWLTSPANMEMTDHIEQVNRKMFEKIRKTSDYLAVIFYSDDCKQCPRVLAEVEHIDDEADKAGIDFVKIDDKQMAKEFGVFALPAIVFFKPSSKEPVIYAGDLYEEEQILTWLLTQKDPSGDVIEDLEGDKLVNLIEESGSIAVYFWNKTQCDICNSKAARKARLKKEKEQQQQQQQDSGGGSSAGAAAALGGEGEASEGGTDTPTDSKHEDGSDDDDVEKSFKFPLMHTQCVPVYDMYYADGCEQCTKVLEELENIDDDCDKHGITFVKTKDFSVADSYGVHDYPALVYFEGGIPNVFEGELNEEEEVLQWLITQKTEDRIELITRQMLETMVEETQYLAVYFLPPDRLGKPPAYCRSFCSPLSFQEASTVTNTSTSTTSKTTINTSHKPKNFLKSYLTRKRKRIESQGIPYSVRVSLNSNKINCNICDQILEGLELIDDECDVFGIHMVKIQDPQLAKRYSIKTFPALVYFRNGNPLLFEGDLQNEQSVLEWLIDDDNRELADEIEEVNERMLERLMSESTLLVVFFYDEDCAECEEILEELEEIDGEADMFGIDFVKIASVDAAKKYDVVNIPSLVYFRKQVPVLYDGDLHQHDKIITWLTSQDVFEIKNEIEEVNRKMLDKLLEENEFLTVFFYEHNQQESVTALEKLENIDSETDNLDITFVKMADSRYAKKWGVTKLPAMVYFRQLLQLNEVERFCYPELHQNTRKSCECIEENDPPWGLRAVNIDCSFKDFLTSDLSEVLPFFSDTLHVNWNALETIPQLSSDSLRLLNLMHNNISLVTSNNFAKVKNLKELYLSWNSIRIIEPNAFGELNSLQTLDLSHNNLHILEFNIFSPLKVLDSLYLSWNRNLNNTEGIQNIDLYTLFGINDNLRVLRLQSCSLNNTIFPERVALQELNLRGNALKRIPELLPDTLEKLDISDNLLETLQDVDTKQLTHVREFYMDDMPYLTTIGEKALFPLKSVEKMSFQNNRRLKAIHELAFGANATHSPSLHSIIFRGSALHSFNVTLARIFHQLNVLDLNGVPLRCDCQLAWLKDLTIETNGRCIQPPRLRGLSLRSIRAKDFSCETWPRWLTSIIIFSLIVVCSLAIYLIVIGLRPFGAVVMRRKIGANSPYARVTIEPNRQETY</sequence>
<evidence type="ECO:0000313" key="9">
    <source>
        <dbReference type="Proteomes" id="UP000092445"/>
    </source>
</evidence>
<dbReference type="Pfam" id="PF00085">
    <property type="entry name" value="Thioredoxin"/>
    <property type="match status" value="2"/>
</dbReference>
<dbReference type="Gene3D" id="3.40.50.11390">
    <property type="match status" value="1"/>
</dbReference>
<evidence type="ECO:0000256" key="1">
    <source>
        <dbReference type="ARBA" id="ARBA00022614"/>
    </source>
</evidence>
<dbReference type="InterPro" id="IPR032675">
    <property type="entry name" value="LRR_dom_sf"/>
</dbReference>
<feature type="domain" description="Thioredoxin" evidence="7">
    <location>
        <begin position="1752"/>
        <end position="1900"/>
    </location>
</feature>
<reference evidence="8" key="2">
    <citation type="submission" date="2020-05" db="UniProtKB">
        <authorList>
            <consortium name="EnsemblMetazoa"/>
        </authorList>
    </citation>
    <scope>IDENTIFICATION</scope>
    <source>
        <strain evidence="8">IAEA</strain>
    </source>
</reference>
<keyword evidence="5" id="KW-0472">Membrane</keyword>
<dbReference type="SUPFAM" id="SSF52833">
    <property type="entry name" value="Thioredoxin-like"/>
    <property type="match status" value="13"/>
</dbReference>
<dbReference type="Pfam" id="PF01463">
    <property type="entry name" value="LRRCT"/>
    <property type="match status" value="1"/>
</dbReference>
<feature type="transmembrane region" description="Helical" evidence="5">
    <location>
        <begin position="2349"/>
        <end position="2373"/>
    </location>
</feature>
<keyword evidence="9" id="KW-1185">Reference proteome</keyword>
<dbReference type="CDD" id="cd02961">
    <property type="entry name" value="PDI_a_family"/>
    <property type="match status" value="5"/>
</dbReference>
<feature type="signal peptide" evidence="6">
    <location>
        <begin position="1"/>
        <end position="28"/>
    </location>
</feature>
<organism evidence="8 9">
    <name type="scientific">Glossina pallidipes</name>
    <name type="common">Tsetse fly</name>
    <dbReference type="NCBI Taxonomy" id="7398"/>
    <lineage>
        <taxon>Eukaryota</taxon>
        <taxon>Metazoa</taxon>
        <taxon>Ecdysozoa</taxon>
        <taxon>Arthropoda</taxon>
        <taxon>Hexapoda</taxon>
        <taxon>Insecta</taxon>
        <taxon>Pterygota</taxon>
        <taxon>Neoptera</taxon>
        <taxon>Endopterygota</taxon>
        <taxon>Diptera</taxon>
        <taxon>Brachycera</taxon>
        <taxon>Muscomorpha</taxon>
        <taxon>Hippoboscoidea</taxon>
        <taxon>Glossinidae</taxon>
        <taxon>Glossina</taxon>
    </lineage>
</organism>
<feature type="compositionally biased region" description="Polar residues" evidence="4">
    <location>
        <begin position="1025"/>
        <end position="1038"/>
    </location>
</feature>
<keyword evidence="2 6" id="KW-0732">Signal</keyword>
<dbReference type="STRING" id="7398.A0A1B0A9C9"/>
<dbReference type="SMART" id="SM00369">
    <property type="entry name" value="LRR_TYP"/>
    <property type="match status" value="3"/>
</dbReference>
<keyword evidence="5" id="KW-1133">Transmembrane helix</keyword>
<feature type="compositionally biased region" description="Low complexity" evidence="4">
    <location>
        <begin position="1131"/>
        <end position="1140"/>
    </location>
</feature>
<feature type="region of interest" description="Disordered" evidence="4">
    <location>
        <begin position="1437"/>
        <end position="1492"/>
    </location>
</feature>
<evidence type="ECO:0000256" key="2">
    <source>
        <dbReference type="ARBA" id="ARBA00022729"/>
    </source>
</evidence>
<reference evidence="9" key="1">
    <citation type="submission" date="2014-03" db="EMBL/GenBank/DDBJ databases">
        <authorList>
            <person name="Aksoy S."/>
            <person name="Warren W."/>
            <person name="Wilson R.K."/>
        </authorList>
    </citation>
    <scope>NUCLEOTIDE SEQUENCE [LARGE SCALE GENOMIC DNA]</scope>
    <source>
        <strain evidence="9">IAEA</strain>
    </source>
</reference>
<feature type="compositionally biased region" description="Basic residues" evidence="4">
    <location>
        <begin position="1044"/>
        <end position="1058"/>
    </location>
</feature>
<dbReference type="Gene3D" id="3.80.10.10">
    <property type="entry name" value="Ribonuclease Inhibitor"/>
    <property type="match status" value="2"/>
</dbReference>
<dbReference type="InterPro" id="IPR036249">
    <property type="entry name" value="Thioredoxin-like_sf"/>
</dbReference>
<evidence type="ECO:0000259" key="7">
    <source>
        <dbReference type="PROSITE" id="PS51352"/>
    </source>
</evidence>
<evidence type="ECO:0000256" key="3">
    <source>
        <dbReference type="ARBA" id="ARBA00022737"/>
    </source>
</evidence>
<proteinExistence type="predicted"/>
<feature type="domain" description="Thioredoxin" evidence="7">
    <location>
        <begin position="666"/>
        <end position="813"/>
    </location>
</feature>
<evidence type="ECO:0000256" key="5">
    <source>
        <dbReference type="SAM" id="Phobius"/>
    </source>
</evidence>
<keyword evidence="5" id="KW-0812">Transmembrane</keyword>
<dbReference type="InterPro" id="IPR001611">
    <property type="entry name" value="Leu-rich_rpt"/>
</dbReference>
<dbReference type="PROSITE" id="PS51450">
    <property type="entry name" value="LRR"/>
    <property type="match status" value="2"/>
</dbReference>
<dbReference type="GO" id="GO:0071944">
    <property type="term" value="C:cell periphery"/>
    <property type="evidence" value="ECO:0007669"/>
    <property type="project" value="UniProtKB-ARBA"/>
</dbReference>
<evidence type="ECO:0000313" key="8">
    <source>
        <dbReference type="EnsemblMetazoa" id="GPAI038364-PA"/>
    </source>
</evidence>
<dbReference type="Proteomes" id="UP000092445">
    <property type="component" value="Unassembled WGS sequence"/>
</dbReference>
<keyword evidence="1" id="KW-0433">Leucine-rich repeat</keyword>
<feature type="domain" description="Thioredoxin" evidence="7">
    <location>
        <begin position="42"/>
        <end position="154"/>
    </location>
</feature>
<protein>
    <recommendedName>
        <fullName evidence="7">Thioredoxin domain-containing protein</fullName>
    </recommendedName>
</protein>
<dbReference type="InterPro" id="IPR000483">
    <property type="entry name" value="Cys-rich_flank_reg_C"/>
</dbReference>
<feature type="region of interest" description="Disordered" evidence="4">
    <location>
        <begin position="1006"/>
        <end position="1150"/>
    </location>
</feature>
<evidence type="ECO:0000256" key="6">
    <source>
        <dbReference type="SAM" id="SignalP"/>
    </source>
</evidence>
<dbReference type="PANTHER" id="PTHR19991:SF3">
    <property type="entry name" value="LETHAL (2) 01289, ISOFORM F"/>
    <property type="match status" value="1"/>
</dbReference>
<dbReference type="EnsemblMetazoa" id="GPAI038364-RA">
    <property type="protein sequence ID" value="GPAI038364-PA"/>
    <property type="gene ID" value="GPAI038364"/>
</dbReference>
<dbReference type="PROSITE" id="PS51352">
    <property type="entry name" value="THIOREDOXIN_2"/>
    <property type="match status" value="3"/>
</dbReference>
<dbReference type="PANTHER" id="PTHR19991">
    <property type="entry name" value="L 2 01289"/>
    <property type="match status" value="1"/>
</dbReference>
<feature type="compositionally biased region" description="Acidic residues" evidence="4">
    <location>
        <begin position="1064"/>
        <end position="1084"/>
    </location>
</feature>
<feature type="chain" id="PRO_5008403624" description="Thioredoxin domain-containing protein" evidence="6">
    <location>
        <begin position="29"/>
        <end position="2404"/>
    </location>
</feature>
<dbReference type="VEuPathDB" id="VectorBase:GPAI038364"/>
<evidence type="ECO:0000256" key="4">
    <source>
        <dbReference type="SAM" id="MobiDB-lite"/>
    </source>
</evidence>
<dbReference type="InterPro" id="IPR003591">
    <property type="entry name" value="Leu-rich_rpt_typical-subtyp"/>
</dbReference>
<keyword evidence="3" id="KW-0677">Repeat</keyword>
<accession>A0A1B0A9C9</accession>
<dbReference type="InterPro" id="IPR013766">
    <property type="entry name" value="Thioredoxin_domain"/>
</dbReference>
<dbReference type="SMART" id="SM00365">
    <property type="entry name" value="LRR_SD22"/>
    <property type="match status" value="3"/>
</dbReference>
<name>A0A1B0A9C9_GLOPL</name>
<dbReference type="Pfam" id="PF13855">
    <property type="entry name" value="LRR_8"/>
    <property type="match status" value="1"/>
</dbReference>